<evidence type="ECO:0000256" key="7">
    <source>
        <dbReference type="RuleBase" id="RU366031"/>
    </source>
</evidence>
<comment type="similarity">
    <text evidence="2 7">Belongs to the uroporphyrinogen-III synthase family.</text>
</comment>
<dbReference type="PANTHER" id="PTHR38042">
    <property type="entry name" value="UROPORPHYRINOGEN-III SYNTHASE, CHLOROPLASTIC"/>
    <property type="match status" value="1"/>
</dbReference>
<evidence type="ECO:0000313" key="9">
    <source>
        <dbReference type="EnsemblPlants" id="AUR62040067-RA:cds"/>
    </source>
</evidence>
<protein>
    <recommendedName>
        <fullName evidence="3 7">Uroporphyrinogen-III synthase</fullName>
        <ecNumber evidence="3 7">4.2.1.75</ecNumber>
    </recommendedName>
</protein>
<evidence type="ECO:0000259" key="8">
    <source>
        <dbReference type="Pfam" id="PF02602"/>
    </source>
</evidence>
<dbReference type="InterPro" id="IPR039793">
    <property type="entry name" value="UROS/Hem4"/>
</dbReference>
<comment type="catalytic activity">
    <reaction evidence="6 7">
        <text>hydroxymethylbilane = uroporphyrinogen III + H2O</text>
        <dbReference type="Rhea" id="RHEA:18965"/>
        <dbReference type="ChEBI" id="CHEBI:15377"/>
        <dbReference type="ChEBI" id="CHEBI:57308"/>
        <dbReference type="ChEBI" id="CHEBI:57845"/>
        <dbReference type="EC" id="4.2.1.75"/>
    </reaction>
</comment>
<dbReference type="InterPro" id="IPR036108">
    <property type="entry name" value="4pyrrol_syn_uPrphyn_synt_sf"/>
</dbReference>
<accession>A0A803N3Z6</accession>
<evidence type="ECO:0000256" key="5">
    <source>
        <dbReference type="ARBA" id="ARBA00023244"/>
    </source>
</evidence>
<dbReference type="Proteomes" id="UP000596660">
    <property type="component" value="Unplaced"/>
</dbReference>
<organism evidence="9 10">
    <name type="scientific">Chenopodium quinoa</name>
    <name type="common">Quinoa</name>
    <dbReference type="NCBI Taxonomy" id="63459"/>
    <lineage>
        <taxon>Eukaryota</taxon>
        <taxon>Viridiplantae</taxon>
        <taxon>Streptophyta</taxon>
        <taxon>Embryophyta</taxon>
        <taxon>Tracheophyta</taxon>
        <taxon>Spermatophyta</taxon>
        <taxon>Magnoliopsida</taxon>
        <taxon>eudicotyledons</taxon>
        <taxon>Gunneridae</taxon>
        <taxon>Pentapetalae</taxon>
        <taxon>Caryophyllales</taxon>
        <taxon>Chenopodiaceae</taxon>
        <taxon>Chenopodioideae</taxon>
        <taxon>Atripliceae</taxon>
        <taxon>Chenopodium</taxon>
    </lineage>
</organism>
<evidence type="ECO:0000256" key="6">
    <source>
        <dbReference type="ARBA" id="ARBA00048617"/>
    </source>
</evidence>
<dbReference type="Pfam" id="PF02602">
    <property type="entry name" value="HEM4"/>
    <property type="match status" value="1"/>
</dbReference>
<name>A0A803N3Z6_CHEQI</name>
<comment type="function">
    <text evidence="7">Catalyzes cyclization of the linear tetrapyrrole, hydroxymethylbilane, to the macrocyclic uroporphyrinogen III.</text>
</comment>
<dbReference type="GO" id="GO:0006780">
    <property type="term" value="P:uroporphyrinogen III biosynthetic process"/>
    <property type="evidence" value="ECO:0007669"/>
    <property type="project" value="UniProtKB-UniRule"/>
</dbReference>
<evidence type="ECO:0000256" key="4">
    <source>
        <dbReference type="ARBA" id="ARBA00023239"/>
    </source>
</evidence>
<dbReference type="Gramene" id="AUR62040067-RA">
    <property type="protein sequence ID" value="AUR62040067-RA:cds"/>
    <property type="gene ID" value="AUR62040067"/>
</dbReference>
<dbReference type="SUPFAM" id="SSF69618">
    <property type="entry name" value="HemD-like"/>
    <property type="match status" value="1"/>
</dbReference>
<dbReference type="CDD" id="cd06578">
    <property type="entry name" value="HemD"/>
    <property type="match status" value="1"/>
</dbReference>
<keyword evidence="4 7" id="KW-0456">Lyase</keyword>
<keyword evidence="10" id="KW-1185">Reference proteome</keyword>
<evidence type="ECO:0000256" key="3">
    <source>
        <dbReference type="ARBA" id="ARBA00013109"/>
    </source>
</evidence>
<evidence type="ECO:0000313" key="10">
    <source>
        <dbReference type="Proteomes" id="UP000596660"/>
    </source>
</evidence>
<dbReference type="Gene3D" id="3.40.50.10090">
    <property type="match status" value="1"/>
</dbReference>
<evidence type="ECO:0000256" key="1">
    <source>
        <dbReference type="ARBA" id="ARBA00004772"/>
    </source>
</evidence>
<dbReference type="UniPathway" id="UPA00251">
    <property type="reaction ID" value="UER00320"/>
</dbReference>
<comment type="pathway">
    <text evidence="1 7">Porphyrin-containing compound metabolism; protoporphyrin-IX biosynthesis; coproporphyrinogen-III from 5-aminolevulinate: step 3/4.</text>
</comment>
<feature type="domain" description="Tetrapyrrole biosynthesis uroporphyrinogen III synthase" evidence="8">
    <location>
        <begin position="174"/>
        <end position="284"/>
    </location>
</feature>
<dbReference type="AlphaFoldDB" id="A0A803N3Z6"/>
<dbReference type="InterPro" id="IPR003754">
    <property type="entry name" value="4pyrrol_synth_uPrphyn_synth"/>
</dbReference>
<dbReference type="PANTHER" id="PTHR38042:SF1">
    <property type="entry name" value="UROPORPHYRINOGEN-III SYNTHASE, CHLOROPLASTIC"/>
    <property type="match status" value="1"/>
</dbReference>
<keyword evidence="5 7" id="KW-0627">Porphyrin biosynthesis</keyword>
<dbReference type="GO" id="GO:0004852">
    <property type="term" value="F:uroporphyrinogen-III synthase activity"/>
    <property type="evidence" value="ECO:0007669"/>
    <property type="project" value="UniProtKB-UniRule"/>
</dbReference>
<reference evidence="9" key="1">
    <citation type="journal article" date="2017" name="Nature">
        <title>The genome of Chenopodium quinoa.</title>
        <authorList>
            <person name="Jarvis D.E."/>
            <person name="Ho Y.S."/>
            <person name="Lightfoot D.J."/>
            <person name="Schmoeckel S.M."/>
            <person name="Li B."/>
            <person name="Borm T.J.A."/>
            <person name="Ohyanagi H."/>
            <person name="Mineta K."/>
            <person name="Michell C.T."/>
            <person name="Saber N."/>
            <person name="Kharbatia N.M."/>
            <person name="Rupper R.R."/>
            <person name="Sharp A.R."/>
            <person name="Dally N."/>
            <person name="Boughton B.A."/>
            <person name="Woo Y.H."/>
            <person name="Gao G."/>
            <person name="Schijlen E.G.W.M."/>
            <person name="Guo X."/>
            <person name="Momin A.A."/>
            <person name="Negrao S."/>
            <person name="Al-Babili S."/>
            <person name="Gehring C."/>
            <person name="Roessner U."/>
            <person name="Jung C."/>
            <person name="Murphy K."/>
            <person name="Arold S.T."/>
            <person name="Gojobori T."/>
            <person name="van der Linden C.G."/>
            <person name="van Loo E.N."/>
            <person name="Jellen E.N."/>
            <person name="Maughan P.J."/>
            <person name="Tester M."/>
        </authorList>
    </citation>
    <scope>NUCLEOTIDE SEQUENCE [LARGE SCALE GENOMIC DNA]</scope>
    <source>
        <strain evidence="9">cv. PI 614886</strain>
    </source>
</reference>
<dbReference type="EC" id="4.2.1.75" evidence="3 7"/>
<proteinExistence type="inferred from homology"/>
<reference evidence="9" key="2">
    <citation type="submission" date="2021-03" db="UniProtKB">
        <authorList>
            <consortium name="EnsemblPlants"/>
        </authorList>
    </citation>
    <scope>IDENTIFICATION</scope>
</reference>
<sequence length="362" mass="39395">MASLTFQTFISPPFLSSPSSFTKLRHQHLLPCSSIRASSSSQLSPKVVVTRERGKNAKLINALGPDLDKLPSTLIDTKFDWIIITSPEAGLVFLDAWRAAGSPNVKVGVVGAVQLPCLRMWCSRQIALKLHLHHQKAVTTVYGRPLEVTREGVRAGVWRPLMVKREIRVRHGDEKCRVLYPASVKASSEIEDGLSSRGFDVTRLNTYTTVAVQHVDPLLLEKAIAAPVIAVASPSAVRAWVKFIPSVGKWNNAVACIGETTGLAAKNLGLENIYYPLNPGLDGLAFVPESNCECDCSAKLRSPAIYHGHSYLTSFQVSCEFATLEVKSSLYSVIQSYLDESISGFTGLPLAGKSTDEMDKAS</sequence>
<evidence type="ECO:0000256" key="2">
    <source>
        <dbReference type="ARBA" id="ARBA00008133"/>
    </source>
</evidence>
<dbReference type="GO" id="GO:0009507">
    <property type="term" value="C:chloroplast"/>
    <property type="evidence" value="ECO:0007669"/>
    <property type="project" value="TreeGrafter"/>
</dbReference>
<dbReference type="GO" id="GO:0006782">
    <property type="term" value="P:protoporphyrinogen IX biosynthetic process"/>
    <property type="evidence" value="ECO:0007669"/>
    <property type="project" value="UniProtKB-UniRule"/>
</dbReference>
<dbReference type="EnsemblPlants" id="AUR62040067-RA">
    <property type="protein sequence ID" value="AUR62040067-RA:cds"/>
    <property type="gene ID" value="AUR62040067"/>
</dbReference>